<dbReference type="AlphaFoldDB" id="A0A3M4U890"/>
<keyword evidence="1 3" id="KW-0238">DNA-binding</keyword>
<evidence type="ECO:0000256" key="1">
    <source>
        <dbReference type="ARBA" id="ARBA00023125"/>
    </source>
</evidence>
<dbReference type="GO" id="GO:0005829">
    <property type="term" value="C:cytosol"/>
    <property type="evidence" value="ECO:0007669"/>
    <property type="project" value="TreeGrafter"/>
</dbReference>
<dbReference type="PANTHER" id="PTHR46797">
    <property type="entry name" value="HTH-TYPE TRANSCRIPTIONAL REGULATOR"/>
    <property type="match status" value="1"/>
</dbReference>
<organism evidence="3 4">
    <name type="scientific">Pseudomonas syringae pv. coriandricola</name>
    <dbReference type="NCBI Taxonomy" id="264453"/>
    <lineage>
        <taxon>Bacteria</taxon>
        <taxon>Pseudomonadati</taxon>
        <taxon>Pseudomonadota</taxon>
        <taxon>Gammaproteobacteria</taxon>
        <taxon>Pseudomonadales</taxon>
        <taxon>Pseudomonadaceae</taxon>
        <taxon>Pseudomonas</taxon>
    </lineage>
</organism>
<dbReference type="SMART" id="SM00530">
    <property type="entry name" value="HTH_XRE"/>
    <property type="match status" value="1"/>
</dbReference>
<accession>A0A3M4U890</accession>
<evidence type="ECO:0000259" key="2">
    <source>
        <dbReference type="PROSITE" id="PS50943"/>
    </source>
</evidence>
<dbReference type="PANTHER" id="PTHR46797:SF1">
    <property type="entry name" value="METHYLPHOSPHONATE SYNTHASE"/>
    <property type="match status" value="1"/>
</dbReference>
<evidence type="ECO:0000313" key="4">
    <source>
        <dbReference type="Proteomes" id="UP000274212"/>
    </source>
</evidence>
<dbReference type="GO" id="GO:0003700">
    <property type="term" value="F:DNA-binding transcription factor activity"/>
    <property type="evidence" value="ECO:0007669"/>
    <property type="project" value="TreeGrafter"/>
</dbReference>
<dbReference type="InterPro" id="IPR001387">
    <property type="entry name" value="Cro/C1-type_HTH"/>
</dbReference>
<feature type="domain" description="HTH cro/C1-type" evidence="2">
    <location>
        <begin position="12"/>
        <end position="66"/>
    </location>
</feature>
<dbReference type="Pfam" id="PF13560">
    <property type="entry name" value="HTH_31"/>
    <property type="match status" value="1"/>
</dbReference>
<evidence type="ECO:0000313" key="3">
    <source>
        <dbReference type="EMBL" id="RMU01553.1"/>
    </source>
</evidence>
<sequence length="106" mass="11743">MQMKNLQLGQTLKRLRSASGLSQAELGLRAGFDSNTISRFELGTVTPSVDALYKLAVELECSVRDFFLEFDGDEQKRAYLFNVICGADSGELSRLVELVSQPVKKP</sequence>
<reference evidence="3 4" key="1">
    <citation type="submission" date="2018-08" db="EMBL/GenBank/DDBJ databases">
        <title>Recombination of ecologically and evolutionarily significant loci maintains genetic cohesion in the Pseudomonas syringae species complex.</title>
        <authorList>
            <person name="Dillon M."/>
            <person name="Thakur S."/>
            <person name="Almeida R.N.D."/>
            <person name="Weir B.S."/>
            <person name="Guttman D.S."/>
        </authorList>
    </citation>
    <scope>NUCLEOTIDE SEQUENCE [LARGE SCALE GENOMIC DNA]</scope>
    <source>
        <strain evidence="3 4">ICMP 9829</strain>
    </source>
</reference>
<dbReference type="PROSITE" id="PS50943">
    <property type="entry name" value="HTH_CROC1"/>
    <property type="match status" value="1"/>
</dbReference>
<dbReference type="EMBL" id="RBTT01000447">
    <property type="protein sequence ID" value="RMU01553.1"/>
    <property type="molecule type" value="Genomic_DNA"/>
</dbReference>
<dbReference type="Proteomes" id="UP000274212">
    <property type="component" value="Unassembled WGS sequence"/>
</dbReference>
<comment type="caution">
    <text evidence="3">The sequence shown here is derived from an EMBL/GenBank/DDBJ whole genome shotgun (WGS) entry which is preliminary data.</text>
</comment>
<name>A0A3M4U890_9PSED</name>
<dbReference type="Gene3D" id="1.10.260.40">
    <property type="entry name" value="lambda repressor-like DNA-binding domains"/>
    <property type="match status" value="1"/>
</dbReference>
<dbReference type="GO" id="GO:0003677">
    <property type="term" value="F:DNA binding"/>
    <property type="evidence" value="ECO:0007669"/>
    <property type="project" value="UniProtKB-KW"/>
</dbReference>
<dbReference type="InterPro" id="IPR050807">
    <property type="entry name" value="TransReg_Diox_bact_type"/>
</dbReference>
<proteinExistence type="predicted"/>
<dbReference type="CDD" id="cd00093">
    <property type="entry name" value="HTH_XRE"/>
    <property type="match status" value="1"/>
</dbReference>
<dbReference type="InterPro" id="IPR010982">
    <property type="entry name" value="Lambda_DNA-bd_dom_sf"/>
</dbReference>
<gene>
    <name evidence="3" type="ORF">ALP36_03312</name>
</gene>
<dbReference type="SUPFAM" id="SSF47413">
    <property type="entry name" value="lambda repressor-like DNA-binding domains"/>
    <property type="match status" value="1"/>
</dbReference>
<protein>
    <submittedName>
        <fullName evidence="3">DNA-binding protein</fullName>
    </submittedName>
</protein>